<keyword evidence="1" id="KW-0808">Transferase</keyword>
<dbReference type="InterPro" id="IPR025247">
    <property type="entry name" value="EcoRI-like_methylase"/>
</dbReference>
<evidence type="ECO:0000313" key="2">
    <source>
        <dbReference type="Proteomes" id="UP001205920"/>
    </source>
</evidence>
<protein>
    <submittedName>
        <fullName evidence="1">DNA methyltransferase</fullName>
    </submittedName>
</protein>
<keyword evidence="2" id="KW-1185">Reference proteome</keyword>
<dbReference type="AlphaFoldDB" id="A0AAW5HVB1"/>
<dbReference type="GO" id="GO:0032259">
    <property type="term" value="P:methylation"/>
    <property type="evidence" value="ECO:0007669"/>
    <property type="project" value="UniProtKB-KW"/>
</dbReference>
<sequence>MTEKGQMLLDFALGEDQDEKFNEDDTWLRGRIYVMEQGKDLNDDGRLNKEDLQWDYLEGDGDFRSEEVTKLRDEADIVITNPPFSLFREFLAWLIDGDVQFSVIGNMNAVTYKEVFPLFKDNKVWYGPSISSGDREFRVPESYPLTAAGQRVDEQGNKFVRVKGVRWFTNIEHGRRHEQLVLMSMEDNLIYGSKTVRNVRYPKYDNYDAIEVPETKAIPNDYNDMMGVPISFLDKYSPDQFEILGITQAWDDHSGLKLKNYPTQIQVSKNGVRSRVGKLNDGAAIPHDTEPQDVTYYEVDGQFFTKPYCRVLIRHRNPNVKES</sequence>
<dbReference type="Pfam" id="PF13651">
    <property type="entry name" value="EcoRI_methylase"/>
    <property type="match status" value="1"/>
</dbReference>
<keyword evidence="1" id="KW-0489">Methyltransferase</keyword>
<accession>A0AAW5HVB1</accession>
<comment type="caution">
    <text evidence="1">The sequence shown here is derived from an EMBL/GenBank/DDBJ whole genome shotgun (WGS) entry which is preliminary data.</text>
</comment>
<name>A0AAW5HVB1_9CORY</name>
<organism evidence="1 2">
    <name type="scientific">Corynebacterium lipophilum</name>
    <dbReference type="NCBI Taxonomy" id="2804918"/>
    <lineage>
        <taxon>Bacteria</taxon>
        <taxon>Bacillati</taxon>
        <taxon>Actinomycetota</taxon>
        <taxon>Actinomycetes</taxon>
        <taxon>Mycobacteriales</taxon>
        <taxon>Corynebacteriaceae</taxon>
        <taxon>Corynebacterium</taxon>
    </lineage>
</organism>
<evidence type="ECO:0000313" key="1">
    <source>
        <dbReference type="EMBL" id="MCO6394717.1"/>
    </source>
</evidence>
<dbReference type="EMBL" id="JAEUWV010000009">
    <property type="protein sequence ID" value="MCO6394717.1"/>
    <property type="molecule type" value="Genomic_DNA"/>
</dbReference>
<gene>
    <name evidence="1" type="ORF">JMN37_06970</name>
</gene>
<proteinExistence type="predicted"/>
<dbReference type="Proteomes" id="UP001205920">
    <property type="component" value="Unassembled WGS sequence"/>
</dbReference>
<dbReference type="GO" id="GO:0008168">
    <property type="term" value="F:methyltransferase activity"/>
    <property type="evidence" value="ECO:0007669"/>
    <property type="project" value="UniProtKB-KW"/>
</dbReference>
<reference evidence="1 2" key="1">
    <citation type="submission" date="2021-01" db="EMBL/GenBank/DDBJ databases">
        <title>Identification and Characterization of Corynebacterium sp.</title>
        <authorList>
            <person name="Luo Q."/>
            <person name="Qu P."/>
            <person name="Chen Q."/>
        </authorList>
    </citation>
    <scope>NUCLEOTIDE SEQUENCE [LARGE SCALE GENOMIC DNA]</scope>
    <source>
        <strain evidence="1 2">MC-18</strain>
    </source>
</reference>